<dbReference type="EnsemblProtists" id="EOD18278">
    <property type="protein sequence ID" value="EOD18278"/>
    <property type="gene ID" value="EMIHUDRAFT_432353"/>
</dbReference>
<protein>
    <submittedName>
        <fullName evidence="1">Uncharacterized protein</fullName>
    </submittedName>
</protein>
<dbReference type="AlphaFoldDB" id="A0A0D3J194"/>
<dbReference type="HOGENOM" id="CLU_2031060_0_0_1"/>
<dbReference type="PaxDb" id="2903-EOD17279"/>
<dbReference type="KEGG" id="ehx:EMIHUDRAFT_432353"/>
<dbReference type="KEGG" id="ehx:EMIHUDRAFT_445227"/>
<dbReference type="RefSeq" id="XP_005769708.1">
    <property type="nucleotide sequence ID" value="XM_005769651.1"/>
</dbReference>
<accession>A0A0D3J194</accession>
<organism evidence="1 2">
    <name type="scientific">Emiliania huxleyi (strain CCMP1516)</name>
    <dbReference type="NCBI Taxonomy" id="280463"/>
    <lineage>
        <taxon>Eukaryota</taxon>
        <taxon>Haptista</taxon>
        <taxon>Haptophyta</taxon>
        <taxon>Prymnesiophyceae</taxon>
        <taxon>Isochrysidales</taxon>
        <taxon>Noelaerhabdaceae</taxon>
        <taxon>Emiliania</taxon>
    </lineage>
</organism>
<keyword evidence="2" id="KW-1185">Reference proteome</keyword>
<reference evidence="2" key="1">
    <citation type="journal article" date="2013" name="Nature">
        <title>Pan genome of the phytoplankton Emiliania underpins its global distribution.</title>
        <authorList>
            <person name="Read B.A."/>
            <person name="Kegel J."/>
            <person name="Klute M.J."/>
            <person name="Kuo A."/>
            <person name="Lefebvre S.C."/>
            <person name="Maumus F."/>
            <person name="Mayer C."/>
            <person name="Miller J."/>
            <person name="Monier A."/>
            <person name="Salamov A."/>
            <person name="Young J."/>
            <person name="Aguilar M."/>
            <person name="Claverie J.M."/>
            <person name="Frickenhaus S."/>
            <person name="Gonzalez K."/>
            <person name="Herman E.K."/>
            <person name="Lin Y.C."/>
            <person name="Napier J."/>
            <person name="Ogata H."/>
            <person name="Sarno A.F."/>
            <person name="Shmutz J."/>
            <person name="Schroeder D."/>
            <person name="de Vargas C."/>
            <person name="Verret F."/>
            <person name="von Dassow P."/>
            <person name="Valentin K."/>
            <person name="Van de Peer Y."/>
            <person name="Wheeler G."/>
            <person name="Dacks J.B."/>
            <person name="Delwiche C.F."/>
            <person name="Dyhrman S.T."/>
            <person name="Glockner G."/>
            <person name="John U."/>
            <person name="Richards T."/>
            <person name="Worden A.Z."/>
            <person name="Zhang X."/>
            <person name="Grigoriev I.V."/>
            <person name="Allen A.E."/>
            <person name="Bidle K."/>
            <person name="Borodovsky M."/>
            <person name="Bowler C."/>
            <person name="Brownlee C."/>
            <person name="Cock J.M."/>
            <person name="Elias M."/>
            <person name="Gladyshev V.N."/>
            <person name="Groth M."/>
            <person name="Guda C."/>
            <person name="Hadaegh A."/>
            <person name="Iglesias-Rodriguez M.D."/>
            <person name="Jenkins J."/>
            <person name="Jones B.M."/>
            <person name="Lawson T."/>
            <person name="Leese F."/>
            <person name="Lindquist E."/>
            <person name="Lobanov A."/>
            <person name="Lomsadze A."/>
            <person name="Malik S.B."/>
            <person name="Marsh M.E."/>
            <person name="Mackinder L."/>
            <person name="Mock T."/>
            <person name="Mueller-Roeber B."/>
            <person name="Pagarete A."/>
            <person name="Parker M."/>
            <person name="Probert I."/>
            <person name="Quesneville H."/>
            <person name="Raines C."/>
            <person name="Rensing S.A."/>
            <person name="Riano-Pachon D.M."/>
            <person name="Richier S."/>
            <person name="Rokitta S."/>
            <person name="Shiraiwa Y."/>
            <person name="Soanes D.M."/>
            <person name="van der Giezen M."/>
            <person name="Wahlund T.M."/>
            <person name="Williams B."/>
            <person name="Wilson W."/>
            <person name="Wolfe G."/>
            <person name="Wurch L.L."/>
        </authorList>
    </citation>
    <scope>NUCLEOTIDE SEQUENCE</scope>
</reference>
<dbReference type="GeneID" id="17263428"/>
<evidence type="ECO:0000313" key="1">
    <source>
        <dbReference type="EnsemblProtists" id="EOD17279"/>
    </source>
</evidence>
<name>A0A0D3J194_EMIH1</name>
<dbReference type="EnsemblProtists" id="EOD17279">
    <property type="protein sequence ID" value="EOD17279"/>
    <property type="gene ID" value="EMIHUDRAFT_445227"/>
</dbReference>
<proteinExistence type="predicted"/>
<dbReference type="Proteomes" id="UP000013827">
    <property type="component" value="Unassembled WGS sequence"/>
</dbReference>
<dbReference type="GeneID" id="19046279"/>
<sequence length="122" mass="13279">MITFGTKKTGKGPFISKVRRWVEEALPPEHRETMVMVNELQCFEPGCAPLETVVTLLEENNPIMFKLFKPITEVGQEEVIVELRRRLSGGALVQHVNGESAPPAAAHAAAAADVSICEPALS</sequence>
<dbReference type="OMA" id="ADVSICE"/>
<reference evidence="1" key="2">
    <citation type="submission" date="2024-10" db="UniProtKB">
        <authorList>
            <consortium name="EnsemblProtists"/>
        </authorList>
    </citation>
    <scope>IDENTIFICATION</scope>
</reference>
<dbReference type="RefSeq" id="XP_005770707.1">
    <property type="nucleotide sequence ID" value="XM_005770650.1"/>
</dbReference>
<evidence type="ECO:0000313" key="2">
    <source>
        <dbReference type="Proteomes" id="UP000013827"/>
    </source>
</evidence>